<dbReference type="GO" id="GO:0016887">
    <property type="term" value="F:ATP hydrolysis activity"/>
    <property type="evidence" value="ECO:0007669"/>
    <property type="project" value="InterPro"/>
</dbReference>
<dbReference type="Pfam" id="PF00005">
    <property type="entry name" value="ABC_tran"/>
    <property type="match status" value="1"/>
</dbReference>
<reference evidence="6 7" key="1">
    <citation type="submission" date="2016-10" db="EMBL/GenBank/DDBJ databases">
        <authorList>
            <person name="de Groot N.N."/>
        </authorList>
    </citation>
    <scope>NUCLEOTIDE SEQUENCE [LARGE SCALE GENOMIC DNA]</scope>
    <source>
        <strain evidence="6 7">YAD2003</strain>
    </source>
</reference>
<evidence type="ECO:0000256" key="3">
    <source>
        <dbReference type="ARBA" id="ARBA00022741"/>
    </source>
</evidence>
<dbReference type="Proteomes" id="UP000183190">
    <property type="component" value="Unassembled WGS sequence"/>
</dbReference>
<dbReference type="PROSITE" id="PS50893">
    <property type="entry name" value="ABC_TRANSPORTER_2"/>
    <property type="match status" value="1"/>
</dbReference>
<keyword evidence="3" id="KW-0547">Nucleotide-binding</keyword>
<dbReference type="Gene3D" id="3.40.50.300">
    <property type="entry name" value="P-loop containing nucleotide triphosphate hydrolases"/>
    <property type="match status" value="1"/>
</dbReference>
<comment type="similarity">
    <text evidence="1">Belongs to the ABC transporter superfamily.</text>
</comment>
<dbReference type="InterPro" id="IPR027417">
    <property type="entry name" value="P-loop_NTPase"/>
</dbReference>
<evidence type="ECO:0000259" key="5">
    <source>
        <dbReference type="PROSITE" id="PS50893"/>
    </source>
</evidence>
<dbReference type="EMBL" id="FNWV01000001">
    <property type="protein sequence ID" value="SEH40256.1"/>
    <property type="molecule type" value="Genomic_DNA"/>
</dbReference>
<dbReference type="InterPro" id="IPR003593">
    <property type="entry name" value="AAA+_ATPase"/>
</dbReference>
<sequence length="259" mass="29098">MEELKAQNLVKTFTISEKQRKTLGISERKKVAVNGISFTARSGEVFGLLGPNGAGKTTTMRMLATLIKPDSGDALYNDISAVKTPEKIRSELAFLTTDLKPDMKSTPNLMYDFFAELYHVPKDKAEKRKKELFEEFGINKYADTMISKLSQGQRQKVSLVISVIHDPKFIIFDEPTNGLDIIASRVVREFILNMKKAGKCMIISTHLFDLVEKVCDRAAMIMDGRIVADDTLENLMQGRSLEDAFYDIYTSIHGGKDEV</sequence>
<keyword evidence="2" id="KW-0813">Transport</keyword>
<dbReference type="SUPFAM" id="SSF52540">
    <property type="entry name" value="P-loop containing nucleoside triphosphate hydrolases"/>
    <property type="match status" value="1"/>
</dbReference>
<gene>
    <name evidence="6" type="ORF">SAMN02910265_00397</name>
</gene>
<dbReference type="PROSITE" id="PS00211">
    <property type="entry name" value="ABC_TRANSPORTER_1"/>
    <property type="match status" value="1"/>
</dbReference>
<dbReference type="InterPro" id="IPR017871">
    <property type="entry name" value="ABC_transporter-like_CS"/>
</dbReference>
<dbReference type="SMART" id="SM00382">
    <property type="entry name" value="AAA"/>
    <property type="match status" value="1"/>
</dbReference>
<dbReference type="GO" id="GO:0005524">
    <property type="term" value="F:ATP binding"/>
    <property type="evidence" value="ECO:0007669"/>
    <property type="project" value="UniProtKB-KW"/>
</dbReference>
<organism evidence="6 7">
    <name type="scientific">Ruminococcus flavefaciens</name>
    <dbReference type="NCBI Taxonomy" id="1265"/>
    <lineage>
        <taxon>Bacteria</taxon>
        <taxon>Bacillati</taxon>
        <taxon>Bacillota</taxon>
        <taxon>Clostridia</taxon>
        <taxon>Eubacteriales</taxon>
        <taxon>Oscillospiraceae</taxon>
        <taxon>Ruminococcus</taxon>
    </lineage>
</organism>
<dbReference type="OrthoDB" id="9775135at2"/>
<dbReference type="PANTHER" id="PTHR42711">
    <property type="entry name" value="ABC TRANSPORTER ATP-BINDING PROTEIN"/>
    <property type="match status" value="1"/>
</dbReference>
<dbReference type="RefSeq" id="WP_074714214.1">
    <property type="nucleotide sequence ID" value="NZ_FNWV01000001.1"/>
</dbReference>
<dbReference type="InterPro" id="IPR003439">
    <property type="entry name" value="ABC_transporter-like_ATP-bd"/>
</dbReference>
<evidence type="ECO:0000256" key="4">
    <source>
        <dbReference type="ARBA" id="ARBA00022840"/>
    </source>
</evidence>
<feature type="domain" description="ABC transporter" evidence="5">
    <location>
        <begin position="4"/>
        <end position="248"/>
    </location>
</feature>
<keyword evidence="4 6" id="KW-0067">ATP-binding</keyword>
<name>A0A1H6I1J4_RUMFL</name>
<dbReference type="AlphaFoldDB" id="A0A1H6I1J4"/>
<dbReference type="InterPro" id="IPR050763">
    <property type="entry name" value="ABC_transporter_ATP-binding"/>
</dbReference>
<evidence type="ECO:0000256" key="1">
    <source>
        <dbReference type="ARBA" id="ARBA00005417"/>
    </source>
</evidence>
<accession>A0A1H6I1J4</accession>
<evidence type="ECO:0000256" key="2">
    <source>
        <dbReference type="ARBA" id="ARBA00022448"/>
    </source>
</evidence>
<evidence type="ECO:0000313" key="7">
    <source>
        <dbReference type="Proteomes" id="UP000183190"/>
    </source>
</evidence>
<dbReference type="PANTHER" id="PTHR42711:SF5">
    <property type="entry name" value="ABC TRANSPORTER ATP-BINDING PROTEIN NATA"/>
    <property type="match status" value="1"/>
</dbReference>
<evidence type="ECO:0000313" key="6">
    <source>
        <dbReference type="EMBL" id="SEH40256.1"/>
    </source>
</evidence>
<protein>
    <submittedName>
        <fullName evidence="6">Sodium transport system ATP-binding protein</fullName>
    </submittedName>
</protein>
<proteinExistence type="inferred from homology"/>